<proteinExistence type="predicted"/>
<dbReference type="PROSITE" id="PS50112">
    <property type="entry name" value="PAS"/>
    <property type="match status" value="1"/>
</dbReference>
<feature type="domain" description="PAC" evidence="13">
    <location>
        <begin position="215"/>
        <end position="265"/>
    </location>
</feature>
<evidence type="ECO:0000259" key="10">
    <source>
        <dbReference type="PROSITE" id="PS50109"/>
    </source>
</evidence>
<dbReference type="PANTHER" id="PTHR43065">
    <property type="entry name" value="SENSOR HISTIDINE KINASE"/>
    <property type="match status" value="1"/>
</dbReference>
<evidence type="ECO:0000256" key="8">
    <source>
        <dbReference type="ARBA" id="ARBA00023012"/>
    </source>
</evidence>
<dbReference type="EC" id="2.7.13.3" evidence="2"/>
<evidence type="ECO:0000259" key="11">
    <source>
        <dbReference type="PROSITE" id="PS50110"/>
    </source>
</evidence>
<feature type="domain" description="Response regulatory" evidence="11">
    <location>
        <begin position="519"/>
        <end position="635"/>
    </location>
</feature>
<evidence type="ECO:0000256" key="9">
    <source>
        <dbReference type="PROSITE-ProRule" id="PRU00169"/>
    </source>
</evidence>
<name>A0A0F6WAN3_9BACT</name>
<dbReference type="SUPFAM" id="SSF55785">
    <property type="entry name" value="PYP-like sensor domain (PAS domain)"/>
    <property type="match status" value="2"/>
</dbReference>
<dbReference type="Pfam" id="PF00989">
    <property type="entry name" value="PAS"/>
    <property type="match status" value="1"/>
</dbReference>
<dbReference type="InterPro" id="IPR003594">
    <property type="entry name" value="HATPase_dom"/>
</dbReference>
<dbReference type="SMART" id="SM00091">
    <property type="entry name" value="PAS"/>
    <property type="match status" value="2"/>
</dbReference>
<keyword evidence="6 14" id="KW-0418">Kinase</keyword>
<dbReference type="PROSITE" id="PS50113">
    <property type="entry name" value="PAC"/>
    <property type="match status" value="1"/>
</dbReference>
<organism evidence="14 15">
    <name type="scientific">Sandaracinus amylolyticus</name>
    <dbReference type="NCBI Taxonomy" id="927083"/>
    <lineage>
        <taxon>Bacteria</taxon>
        <taxon>Pseudomonadati</taxon>
        <taxon>Myxococcota</taxon>
        <taxon>Polyangia</taxon>
        <taxon>Polyangiales</taxon>
        <taxon>Sandaracinaceae</taxon>
        <taxon>Sandaracinus</taxon>
    </lineage>
</organism>
<keyword evidence="7" id="KW-0067">ATP-binding</keyword>
<evidence type="ECO:0000256" key="7">
    <source>
        <dbReference type="ARBA" id="ARBA00022840"/>
    </source>
</evidence>
<dbReference type="RefSeq" id="WP_053238516.1">
    <property type="nucleotide sequence ID" value="NZ_CP011125.1"/>
</dbReference>
<dbReference type="InterPro" id="IPR000014">
    <property type="entry name" value="PAS"/>
</dbReference>
<dbReference type="InterPro" id="IPR005467">
    <property type="entry name" value="His_kinase_dom"/>
</dbReference>
<dbReference type="InterPro" id="IPR011006">
    <property type="entry name" value="CheY-like_superfamily"/>
</dbReference>
<evidence type="ECO:0000256" key="1">
    <source>
        <dbReference type="ARBA" id="ARBA00000085"/>
    </source>
</evidence>
<dbReference type="InterPro" id="IPR004358">
    <property type="entry name" value="Sig_transdc_His_kin-like_C"/>
</dbReference>
<dbReference type="InterPro" id="IPR035965">
    <property type="entry name" value="PAS-like_dom_sf"/>
</dbReference>
<dbReference type="GO" id="GO:0005524">
    <property type="term" value="F:ATP binding"/>
    <property type="evidence" value="ECO:0007669"/>
    <property type="project" value="UniProtKB-KW"/>
</dbReference>
<dbReference type="SMART" id="SM00448">
    <property type="entry name" value="REC"/>
    <property type="match status" value="1"/>
</dbReference>
<dbReference type="CDD" id="cd00082">
    <property type="entry name" value="HisKA"/>
    <property type="match status" value="1"/>
</dbReference>
<dbReference type="SUPFAM" id="SSF47384">
    <property type="entry name" value="Homodimeric domain of signal transducing histidine kinase"/>
    <property type="match status" value="1"/>
</dbReference>
<dbReference type="Gene3D" id="3.30.450.20">
    <property type="entry name" value="PAS domain"/>
    <property type="match status" value="2"/>
</dbReference>
<keyword evidence="5" id="KW-0547">Nucleotide-binding</keyword>
<reference evidence="14 15" key="1">
    <citation type="submission" date="2015-03" db="EMBL/GenBank/DDBJ databases">
        <title>Genome assembly of Sandaracinus amylolyticus DSM 53668.</title>
        <authorList>
            <person name="Sharma G."/>
            <person name="Subramanian S."/>
        </authorList>
    </citation>
    <scope>NUCLEOTIDE SEQUENCE [LARGE SCALE GENOMIC DNA]</scope>
    <source>
        <strain evidence="14 15">DSM 53668</strain>
    </source>
</reference>
<dbReference type="PANTHER" id="PTHR43065:SF50">
    <property type="entry name" value="HISTIDINE KINASE"/>
    <property type="match status" value="1"/>
</dbReference>
<evidence type="ECO:0000256" key="2">
    <source>
        <dbReference type="ARBA" id="ARBA00012438"/>
    </source>
</evidence>
<feature type="modified residue" description="4-aspartylphosphate" evidence="9">
    <location>
        <position position="568"/>
    </location>
</feature>
<dbReference type="PRINTS" id="PR00344">
    <property type="entry name" value="BCTRLSENSOR"/>
</dbReference>
<dbReference type="SMART" id="SM00387">
    <property type="entry name" value="HATPase_c"/>
    <property type="match status" value="1"/>
</dbReference>
<evidence type="ECO:0000313" key="14">
    <source>
        <dbReference type="EMBL" id="AKF11673.1"/>
    </source>
</evidence>
<dbReference type="Gene3D" id="1.10.287.130">
    <property type="match status" value="1"/>
</dbReference>
<feature type="domain" description="PAS" evidence="12">
    <location>
        <begin position="140"/>
        <end position="211"/>
    </location>
</feature>
<dbReference type="SMART" id="SM00388">
    <property type="entry name" value="HisKA"/>
    <property type="match status" value="1"/>
</dbReference>
<dbReference type="InterPro" id="IPR001610">
    <property type="entry name" value="PAC"/>
</dbReference>
<dbReference type="EMBL" id="CP011125">
    <property type="protein sequence ID" value="AKF11673.1"/>
    <property type="molecule type" value="Genomic_DNA"/>
</dbReference>
<dbReference type="SUPFAM" id="SSF52172">
    <property type="entry name" value="CheY-like"/>
    <property type="match status" value="1"/>
</dbReference>
<dbReference type="Pfam" id="PF02518">
    <property type="entry name" value="HATPase_c"/>
    <property type="match status" value="1"/>
</dbReference>
<dbReference type="Gene3D" id="3.40.50.2300">
    <property type="match status" value="1"/>
</dbReference>
<evidence type="ECO:0000313" key="15">
    <source>
        <dbReference type="Proteomes" id="UP000034883"/>
    </source>
</evidence>
<comment type="catalytic activity">
    <reaction evidence="1">
        <text>ATP + protein L-histidine = ADP + protein N-phospho-L-histidine.</text>
        <dbReference type="EC" id="2.7.13.3"/>
    </reaction>
</comment>
<dbReference type="Pfam" id="PF00512">
    <property type="entry name" value="HisKA"/>
    <property type="match status" value="1"/>
</dbReference>
<dbReference type="InterPro" id="IPR001789">
    <property type="entry name" value="Sig_transdc_resp-reg_receiver"/>
</dbReference>
<dbReference type="STRING" id="927083.DB32_008822"/>
<protein>
    <recommendedName>
        <fullName evidence="2">histidine kinase</fullName>
        <ecNumber evidence="2">2.7.13.3</ecNumber>
    </recommendedName>
</protein>
<dbReference type="Pfam" id="PF00072">
    <property type="entry name" value="Response_reg"/>
    <property type="match status" value="1"/>
</dbReference>
<dbReference type="InterPro" id="IPR036890">
    <property type="entry name" value="HATPase_C_sf"/>
</dbReference>
<evidence type="ECO:0000256" key="3">
    <source>
        <dbReference type="ARBA" id="ARBA00022553"/>
    </source>
</evidence>
<dbReference type="InterPro" id="IPR000700">
    <property type="entry name" value="PAS-assoc_C"/>
</dbReference>
<dbReference type="InterPro" id="IPR036097">
    <property type="entry name" value="HisK_dim/P_sf"/>
</dbReference>
<dbReference type="KEGG" id="samy:DB32_008822"/>
<dbReference type="CDD" id="cd00156">
    <property type="entry name" value="REC"/>
    <property type="match status" value="1"/>
</dbReference>
<keyword evidence="4" id="KW-0808">Transferase</keyword>
<dbReference type="PROSITE" id="PS50110">
    <property type="entry name" value="RESPONSE_REGULATORY"/>
    <property type="match status" value="1"/>
</dbReference>
<feature type="domain" description="Histidine kinase" evidence="10">
    <location>
        <begin position="278"/>
        <end position="496"/>
    </location>
</feature>
<dbReference type="InterPro" id="IPR003661">
    <property type="entry name" value="HisK_dim/P_dom"/>
</dbReference>
<sequence length="638" mass="69572">MSERWPAPPDGVSEAVLHAAHNAGIGVAVTLTEGAHIRPVWFNERAVEILGRPYEELLRSNIVELLAPEHLGEVHDIKAQRDRGDLRNGAFELSAIRPDGSRIPVAIAMGAAFIGSHRVGVTFFRDIGARRASEDALRASEARFRTLIESAPDGIAITRFDGTMVYANRSAAVALGYAAPSDLVGLDLAQLYEPEDLEVLMDRMRRMLLDGERFPPREYRLLRADGTPTVMEMTGHVIEYDGAPAVLGFGRDVSERKHMQQQLARADRLAALGLLAAGVAHEINNPLTFVSLGVQALERKIELLVADPAVREELVAMLGPMRDGTARVAEIVRDLRAFARSEDTPPPGEIDVVKVIATAERMAAHELRHRARLVRRTTGQPRAHGHAGRLEQVMLNLLVNAMQAFPEDALDPTVIVTCAERDGWVEITVEDNAGGIPEETRARVFDPFFSTKPANVGTGLGLWICHGLVTAMGGTIALESVLGRGTTVRVRMPTASPGSGRARPPSVIPASPDELRPMRVLVVDDEPTLGRLIQLLLSGEHQVHAVTSAEDAIACFDAGEQYDAVLCDVMMPRTSGPELHERVRAVWPDVASRFVFMTGGALTERSRHYLDASPQPLLDKPFSPDVLRHALRRVVPST</sequence>
<dbReference type="NCBIfam" id="TIGR00229">
    <property type="entry name" value="sensory_box"/>
    <property type="match status" value="2"/>
</dbReference>
<evidence type="ECO:0000256" key="5">
    <source>
        <dbReference type="ARBA" id="ARBA00022741"/>
    </source>
</evidence>
<dbReference type="CDD" id="cd00130">
    <property type="entry name" value="PAS"/>
    <property type="match status" value="2"/>
</dbReference>
<dbReference type="Proteomes" id="UP000034883">
    <property type="component" value="Chromosome"/>
</dbReference>
<dbReference type="SMART" id="SM00086">
    <property type="entry name" value="PAC"/>
    <property type="match status" value="1"/>
</dbReference>
<dbReference type="Gene3D" id="3.30.565.10">
    <property type="entry name" value="Histidine kinase-like ATPase, C-terminal domain"/>
    <property type="match status" value="1"/>
</dbReference>
<dbReference type="InterPro" id="IPR013767">
    <property type="entry name" value="PAS_fold"/>
</dbReference>
<evidence type="ECO:0000256" key="6">
    <source>
        <dbReference type="ARBA" id="ARBA00022777"/>
    </source>
</evidence>
<evidence type="ECO:0000259" key="12">
    <source>
        <dbReference type="PROSITE" id="PS50112"/>
    </source>
</evidence>
<dbReference type="AlphaFoldDB" id="A0A0F6WAN3"/>
<keyword evidence="3 9" id="KW-0597">Phosphoprotein</keyword>
<keyword evidence="8" id="KW-0902">Two-component regulatory system</keyword>
<dbReference type="GO" id="GO:0000155">
    <property type="term" value="F:phosphorelay sensor kinase activity"/>
    <property type="evidence" value="ECO:0007669"/>
    <property type="project" value="InterPro"/>
</dbReference>
<dbReference type="PROSITE" id="PS50109">
    <property type="entry name" value="HIS_KIN"/>
    <property type="match status" value="1"/>
</dbReference>
<dbReference type="OrthoDB" id="5479699at2"/>
<dbReference type="GO" id="GO:0006355">
    <property type="term" value="P:regulation of DNA-templated transcription"/>
    <property type="evidence" value="ECO:0007669"/>
    <property type="project" value="InterPro"/>
</dbReference>
<dbReference type="Pfam" id="PF13426">
    <property type="entry name" value="PAS_9"/>
    <property type="match status" value="1"/>
</dbReference>
<evidence type="ECO:0000256" key="4">
    <source>
        <dbReference type="ARBA" id="ARBA00022679"/>
    </source>
</evidence>
<keyword evidence="15" id="KW-1185">Reference proteome</keyword>
<dbReference type="SUPFAM" id="SSF55874">
    <property type="entry name" value="ATPase domain of HSP90 chaperone/DNA topoisomerase II/histidine kinase"/>
    <property type="match status" value="1"/>
</dbReference>
<accession>A0A0F6WAN3</accession>
<gene>
    <name evidence="14" type="ORF">DB32_008822</name>
</gene>
<evidence type="ECO:0000259" key="13">
    <source>
        <dbReference type="PROSITE" id="PS50113"/>
    </source>
</evidence>